<gene>
    <name evidence="1" type="ORF">BFV95_4989</name>
</gene>
<sequence length="63" mass="7384">MHFKDNEKKMFPSQAVQDAWVKGYQAFDRNDEHPVPPFEEGSILAESWLDGWEDKAEDLEQSE</sequence>
<evidence type="ECO:0008006" key="3">
    <source>
        <dbReference type="Google" id="ProtNLM"/>
    </source>
</evidence>
<dbReference type="Proteomes" id="UP000095392">
    <property type="component" value="Unassembled WGS sequence"/>
</dbReference>
<keyword evidence="2" id="KW-1185">Reference proteome</keyword>
<dbReference type="EMBL" id="MIPY01000076">
    <property type="protein sequence ID" value="OES23904.1"/>
    <property type="molecule type" value="Genomic_DNA"/>
</dbReference>
<comment type="caution">
    <text evidence="1">The sequence shown here is derived from an EMBL/GenBank/DDBJ whole genome shotgun (WGS) entry which is preliminary data.</text>
</comment>
<evidence type="ECO:0000313" key="2">
    <source>
        <dbReference type="Proteomes" id="UP000095392"/>
    </source>
</evidence>
<evidence type="ECO:0000313" key="1">
    <source>
        <dbReference type="EMBL" id="OES23904.1"/>
    </source>
</evidence>
<organism evidence="1 2">
    <name type="scientific">Alteromonas macleodii</name>
    <name type="common">Pseudoalteromonas macleodii</name>
    <dbReference type="NCBI Taxonomy" id="28108"/>
    <lineage>
        <taxon>Bacteria</taxon>
        <taxon>Pseudomonadati</taxon>
        <taxon>Pseudomonadota</taxon>
        <taxon>Gammaproteobacteria</taxon>
        <taxon>Alteromonadales</taxon>
        <taxon>Alteromonadaceae</taxon>
        <taxon>Alteromonas/Salinimonas group</taxon>
        <taxon>Alteromonas</taxon>
    </lineage>
</organism>
<proteinExistence type="predicted"/>
<reference evidence="1 2" key="1">
    <citation type="submission" date="2016-09" db="EMBL/GenBank/DDBJ databases">
        <title>Draft Genome Sequence of four Alteromonas macleodii strains isolated from copper coupons and grown long-term at elevated copper levels.</title>
        <authorList>
            <person name="Cusick K."/>
            <person name="Dale J."/>
            <person name="Little B."/>
            <person name="Biffinger J."/>
        </authorList>
    </citation>
    <scope>NUCLEOTIDE SEQUENCE [LARGE SCALE GENOMIC DNA]</scope>
    <source>
        <strain evidence="1 2">KCP01</strain>
    </source>
</reference>
<accession>A0AB36FND5</accession>
<dbReference type="AlphaFoldDB" id="A0AB36FND5"/>
<dbReference type="InterPro" id="IPR007040">
    <property type="entry name" value="Ribosome_modulation_factor"/>
</dbReference>
<name>A0AB36FND5_ALTMA</name>
<protein>
    <recommendedName>
        <fullName evidence="3">Ribosome modulation factor</fullName>
    </recommendedName>
</protein>
<dbReference type="Pfam" id="PF04957">
    <property type="entry name" value="RMF"/>
    <property type="match status" value="1"/>
</dbReference>